<dbReference type="SUPFAM" id="SSF63829">
    <property type="entry name" value="Calcium-dependent phosphotriesterase"/>
    <property type="match status" value="1"/>
</dbReference>
<feature type="active site" description="Proton donor/acceptor" evidence="2">
    <location>
        <position position="201"/>
    </location>
</feature>
<dbReference type="EMBL" id="VJWA01000001">
    <property type="protein sequence ID" value="TRW16976.1"/>
    <property type="molecule type" value="Genomic_DNA"/>
</dbReference>
<dbReference type="PRINTS" id="PR01790">
    <property type="entry name" value="SMP30FAMILY"/>
</dbReference>
<dbReference type="Proteomes" id="UP000317894">
    <property type="component" value="Unassembled WGS sequence"/>
</dbReference>
<dbReference type="InterPro" id="IPR013658">
    <property type="entry name" value="SGL"/>
</dbReference>
<comment type="similarity">
    <text evidence="1">Belongs to the SMP-30/CGR1 family.</text>
</comment>
<keyword evidence="6" id="KW-1185">Reference proteome</keyword>
<dbReference type="PANTHER" id="PTHR10907">
    <property type="entry name" value="REGUCALCIN"/>
    <property type="match status" value="1"/>
</dbReference>
<proteinExistence type="inferred from homology"/>
<reference evidence="5 6" key="1">
    <citation type="submission" date="2019-07" db="EMBL/GenBank/DDBJ databases">
        <title>Novel species isolated from glacier.</title>
        <authorList>
            <person name="Liu Q."/>
            <person name="Xin Y.-H."/>
        </authorList>
    </citation>
    <scope>NUCLEOTIDE SEQUENCE [LARGE SCALE GENOMIC DNA]</scope>
    <source>
        <strain evidence="5 6">LB1R16</strain>
    </source>
</reference>
<evidence type="ECO:0000256" key="2">
    <source>
        <dbReference type="PIRSR" id="PIRSR605511-1"/>
    </source>
</evidence>
<comment type="caution">
    <text evidence="5">The sequence shown here is derived from an EMBL/GenBank/DDBJ whole genome shotgun (WGS) entry which is preliminary data.</text>
</comment>
<dbReference type="AlphaFoldDB" id="A0A552UFH5"/>
<feature type="binding site" evidence="3">
    <location>
        <position position="107"/>
    </location>
    <ligand>
        <name>substrate</name>
    </ligand>
</feature>
<dbReference type="InterPro" id="IPR005511">
    <property type="entry name" value="SMP-30"/>
</dbReference>
<keyword evidence="3" id="KW-0479">Metal-binding</keyword>
<evidence type="ECO:0000256" key="1">
    <source>
        <dbReference type="ARBA" id="ARBA00008853"/>
    </source>
</evidence>
<feature type="binding site" evidence="3">
    <location>
        <position position="105"/>
    </location>
    <ligand>
        <name>substrate</name>
    </ligand>
</feature>
<dbReference type="GO" id="GO:0005509">
    <property type="term" value="F:calcium ion binding"/>
    <property type="evidence" value="ECO:0007669"/>
    <property type="project" value="TreeGrafter"/>
</dbReference>
<evidence type="ECO:0000313" key="5">
    <source>
        <dbReference type="EMBL" id="TRW16976.1"/>
    </source>
</evidence>
<dbReference type="RefSeq" id="WP_143554520.1">
    <property type="nucleotide sequence ID" value="NZ_VJWA01000001.1"/>
</dbReference>
<feature type="binding site" evidence="3">
    <location>
        <position position="22"/>
    </location>
    <ligand>
        <name>a divalent metal cation</name>
        <dbReference type="ChEBI" id="CHEBI:60240"/>
    </ligand>
</feature>
<keyword evidence="3" id="KW-0862">Zinc</keyword>
<sequence length="295" mass="31454">MATETDEPGWRTLWDVGCTLGEGPVWVAREAALYFVDIEAPAVHRYDPATGERSSWTPPCRVGSLAPRIGGGFIAGTEQGFAHIDPAAGVFEPIDHPELHLPTNRFNDGKVDPSGAFWAGTMDDRKTARQGTLYRVDAGGWAVADTGYRITNGPAFSPDGRTAYHSDTMDGVTYAFDLGADGSLSNKRDFARWPATLGVPDGMTVDAEGYLWVAFWGGWAVRRVSPAGEIVGEYALPASNITSCTFGGPNLDRLFVTCARQGLDEAALTAQPLAGALFEILGHGARGCPPVEYAA</sequence>
<evidence type="ECO:0000313" key="6">
    <source>
        <dbReference type="Proteomes" id="UP000317894"/>
    </source>
</evidence>
<name>A0A552UFH5_9SPHN</name>
<feature type="binding site" evidence="3">
    <location>
        <position position="152"/>
    </location>
    <ligand>
        <name>a divalent metal cation</name>
        <dbReference type="ChEBI" id="CHEBI:60240"/>
    </ligand>
</feature>
<organism evidence="5 6">
    <name type="scientific">Glacieibacterium frigidum</name>
    <dbReference type="NCBI Taxonomy" id="2593303"/>
    <lineage>
        <taxon>Bacteria</taxon>
        <taxon>Pseudomonadati</taxon>
        <taxon>Pseudomonadota</taxon>
        <taxon>Alphaproteobacteria</taxon>
        <taxon>Sphingomonadales</taxon>
        <taxon>Sphingosinicellaceae</taxon>
        <taxon>Glacieibacterium</taxon>
    </lineage>
</organism>
<comment type="cofactor">
    <cofactor evidence="3">
        <name>Zn(2+)</name>
        <dbReference type="ChEBI" id="CHEBI:29105"/>
    </cofactor>
    <text evidence="3">Binds 1 divalent metal cation per subunit.</text>
</comment>
<evidence type="ECO:0000256" key="3">
    <source>
        <dbReference type="PIRSR" id="PIRSR605511-2"/>
    </source>
</evidence>
<dbReference type="GO" id="GO:0004341">
    <property type="term" value="F:gluconolactonase activity"/>
    <property type="evidence" value="ECO:0007669"/>
    <property type="project" value="TreeGrafter"/>
</dbReference>
<feature type="binding site" evidence="3">
    <location>
        <position position="201"/>
    </location>
    <ligand>
        <name>a divalent metal cation</name>
        <dbReference type="ChEBI" id="CHEBI:60240"/>
    </ligand>
</feature>
<dbReference type="Pfam" id="PF08450">
    <property type="entry name" value="SGL"/>
    <property type="match status" value="1"/>
</dbReference>
<accession>A0A552UFH5</accession>
<evidence type="ECO:0000259" key="4">
    <source>
        <dbReference type="Pfam" id="PF08450"/>
    </source>
</evidence>
<feature type="domain" description="SMP-30/Gluconolactonase/LRE-like region" evidence="4">
    <location>
        <begin position="20"/>
        <end position="259"/>
    </location>
</feature>
<dbReference type="GO" id="GO:0019853">
    <property type="term" value="P:L-ascorbic acid biosynthetic process"/>
    <property type="evidence" value="ECO:0007669"/>
    <property type="project" value="TreeGrafter"/>
</dbReference>
<dbReference type="Gene3D" id="2.120.10.30">
    <property type="entry name" value="TolB, C-terminal domain"/>
    <property type="match status" value="1"/>
</dbReference>
<dbReference type="OrthoDB" id="2633250at2"/>
<gene>
    <name evidence="5" type="ORF">FMM06_01845</name>
</gene>
<dbReference type="PANTHER" id="PTHR10907:SF47">
    <property type="entry name" value="REGUCALCIN"/>
    <property type="match status" value="1"/>
</dbReference>
<protein>
    <submittedName>
        <fullName evidence="5">SMP-30/gluconolactonase/LRE family protein</fullName>
    </submittedName>
</protein>
<dbReference type="InterPro" id="IPR011042">
    <property type="entry name" value="6-blade_b-propeller_TolB-like"/>
</dbReference>